<reference evidence="3" key="1">
    <citation type="submission" date="2018-12" db="EMBL/GenBank/DDBJ databases">
        <title>Complete genome sequencing of Jeotgalibaca sp. H21T32.</title>
        <authorList>
            <person name="Bae J.-W."/>
            <person name="Lee S.-Y."/>
        </authorList>
    </citation>
    <scope>NUCLEOTIDE SEQUENCE [LARGE SCALE GENOMIC DNA]</scope>
    <source>
        <strain evidence="3">H21T32</strain>
    </source>
</reference>
<dbReference type="OrthoDB" id="652307at2"/>
<proteinExistence type="inferred from homology"/>
<dbReference type="Pfam" id="PF04525">
    <property type="entry name" value="LOR"/>
    <property type="match status" value="1"/>
</dbReference>
<evidence type="ECO:0000313" key="2">
    <source>
        <dbReference type="EMBL" id="AZP04482.1"/>
    </source>
</evidence>
<dbReference type="KEGG" id="jeh:EJN90_07470"/>
<dbReference type="RefSeq" id="WP_126109942.1">
    <property type="nucleotide sequence ID" value="NZ_CP034465.1"/>
</dbReference>
<gene>
    <name evidence="2" type="ORF">EJN90_07470</name>
</gene>
<dbReference type="SUPFAM" id="SSF54518">
    <property type="entry name" value="Tubby C-terminal domain-like"/>
    <property type="match status" value="1"/>
</dbReference>
<dbReference type="InterPro" id="IPR038595">
    <property type="entry name" value="LOR_sf"/>
</dbReference>
<comment type="similarity">
    <text evidence="1">Belongs to the LOR family.</text>
</comment>
<dbReference type="InterPro" id="IPR025659">
    <property type="entry name" value="Tubby-like_C"/>
</dbReference>
<name>A0A3Q9BKH8_9LACT</name>
<dbReference type="EMBL" id="CP034465">
    <property type="protein sequence ID" value="AZP04482.1"/>
    <property type="molecule type" value="Genomic_DNA"/>
</dbReference>
<evidence type="ECO:0000313" key="3">
    <source>
        <dbReference type="Proteomes" id="UP000273326"/>
    </source>
</evidence>
<dbReference type="AlphaFoldDB" id="A0A3Q9BKH8"/>
<dbReference type="Proteomes" id="UP000273326">
    <property type="component" value="Chromosome"/>
</dbReference>
<keyword evidence="3" id="KW-1185">Reference proteome</keyword>
<accession>A0A3Q9BKH8</accession>
<protein>
    <recommendedName>
        <fullName evidence="4">LURP-one-related family protein</fullName>
    </recommendedName>
</protein>
<organism evidence="2 3">
    <name type="scientific">Jeotgalibaca ciconiae</name>
    <dbReference type="NCBI Taxonomy" id="2496265"/>
    <lineage>
        <taxon>Bacteria</taxon>
        <taxon>Bacillati</taxon>
        <taxon>Bacillota</taxon>
        <taxon>Bacilli</taxon>
        <taxon>Lactobacillales</taxon>
        <taxon>Carnobacteriaceae</taxon>
        <taxon>Jeotgalibaca</taxon>
    </lineage>
</organism>
<evidence type="ECO:0008006" key="4">
    <source>
        <dbReference type="Google" id="ProtNLM"/>
    </source>
</evidence>
<sequence length="161" mass="19222">MKLYIKQKVFSWRDRFAVKDEFGNDVYFIEGELFSWGKKLYVTDVNGNEVLYIQQNLWNWMPNYSLFIYEKEVAVVKKEFTFFRPQYSIIGPNWEVEGNFWGHDYDIWEFENHIASINKEWFTWGDSYELNILDESQSLLALGVIIVIDCVIAEQQNNSAN</sequence>
<evidence type="ECO:0000256" key="1">
    <source>
        <dbReference type="ARBA" id="ARBA00005437"/>
    </source>
</evidence>
<dbReference type="InterPro" id="IPR007612">
    <property type="entry name" value="LOR"/>
</dbReference>
<dbReference type="Gene3D" id="2.40.160.200">
    <property type="entry name" value="LURP1-related"/>
    <property type="match status" value="1"/>
</dbReference>